<evidence type="ECO:0000313" key="3">
    <source>
        <dbReference type="Proteomes" id="UP001497482"/>
    </source>
</evidence>
<evidence type="ECO:0000256" key="1">
    <source>
        <dbReference type="SAM" id="MobiDB-lite"/>
    </source>
</evidence>
<organism evidence="2 3">
    <name type="scientific">Knipowitschia caucasica</name>
    <name type="common">Caucasian dwarf goby</name>
    <name type="synonym">Pomatoschistus caucasicus</name>
    <dbReference type="NCBI Taxonomy" id="637954"/>
    <lineage>
        <taxon>Eukaryota</taxon>
        <taxon>Metazoa</taxon>
        <taxon>Chordata</taxon>
        <taxon>Craniata</taxon>
        <taxon>Vertebrata</taxon>
        <taxon>Euteleostomi</taxon>
        <taxon>Actinopterygii</taxon>
        <taxon>Neopterygii</taxon>
        <taxon>Teleostei</taxon>
        <taxon>Neoteleostei</taxon>
        <taxon>Acanthomorphata</taxon>
        <taxon>Gobiaria</taxon>
        <taxon>Gobiiformes</taxon>
        <taxon>Gobioidei</taxon>
        <taxon>Gobiidae</taxon>
        <taxon>Gobiinae</taxon>
        <taxon>Knipowitschia</taxon>
    </lineage>
</organism>
<dbReference type="AlphaFoldDB" id="A0AAV2KB01"/>
<sequence length="88" mass="9290">MAHDTPLRALITPNPSSSSMREKQRPSCVLCPGRLWLDVPVCLGCVGVVRPMRASCGGGLDVHSAPSSPHPRPLRSALHSPWAGGGQQ</sequence>
<evidence type="ECO:0000313" key="2">
    <source>
        <dbReference type="EMBL" id="CAL1587042.1"/>
    </source>
</evidence>
<feature type="region of interest" description="Disordered" evidence="1">
    <location>
        <begin position="1"/>
        <end position="23"/>
    </location>
</feature>
<keyword evidence="3" id="KW-1185">Reference proteome</keyword>
<proteinExistence type="predicted"/>
<dbReference type="Proteomes" id="UP001497482">
    <property type="component" value="Chromosome 17"/>
</dbReference>
<feature type="region of interest" description="Disordered" evidence="1">
    <location>
        <begin position="58"/>
        <end position="88"/>
    </location>
</feature>
<dbReference type="EMBL" id="OZ035839">
    <property type="protein sequence ID" value="CAL1587042.1"/>
    <property type="molecule type" value="Genomic_DNA"/>
</dbReference>
<protein>
    <submittedName>
        <fullName evidence="2">Uncharacterized protein</fullName>
    </submittedName>
</protein>
<accession>A0AAV2KB01</accession>
<gene>
    <name evidence="2" type="ORF">KC01_LOCUS17014</name>
</gene>
<reference evidence="2 3" key="1">
    <citation type="submission" date="2024-04" db="EMBL/GenBank/DDBJ databases">
        <authorList>
            <person name="Waldvogel A.-M."/>
            <person name="Schoenle A."/>
        </authorList>
    </citation>
    <scope>NUCLEOTIDE SEQUENCE [LARGE SCALE GENOMIC DNA]</scope>
</reference>
<name>A0AAV2KB01_KNICA</name>